<gene>
    <name evidence="9" type="primary">pepF</name>
    <name evidence="9" type="ORF">JK635_09305</name>
</gene>
<dbReference type="InterPro" id="IPR042088">
    <property type="entry name" value="OligoPept_F_C"/>
</dbReference>
<dbReference type="CDD" id="cd09608">
    <property type="entry name" value="M3B_PepF"/>
    <property type="match status" value="1"/>
</dbReference>
<evidence type="ECO:0000313" key="10">
    <source>
        <dbReference type="Proteomes" id="UP000623967"/>
    </source>
</evidence>
<evidence type="ECO:0000256" key="5">
    <source>
        <dbReference type="ARBA" id="ARBA00023049"/>
    </source>
</evidence>
<comment type="similarity">
    <text evidence="6">Belongs to the peptidase M3B family.</text>
</comment>
<dbReference type="EC" id="3.4.24.-" evidence="6"/>
<keyword evidence="1 6" id="KW-0645">Protease</keyword>
<keyword evidence="3 6" id="KW-0378">Hydrolase</keyword>
<dbReference type="Gene3D" id="1.10.1370.20">
    <property type="entry name" value="Oligoendopeptidase f, C-terminal domain"/>
    <property type="match status" value="1"/>
</dbReference>
<name>A0ABS1TQ78_9BACI</name>
<evidence type="ECO:0000259" key="8">
    <source>
        <dbReference type="Pfam" id="PF08439"/>
    </source>
</evidence>
<evidence type="ECO:0000259" key="7">
    <source>
        <dbReference type="Pfam" id="PF01432"/>
    </source>
</evidence>
<comment type="caution">
    <text evidence="9">The sequence shown here is derived from an EMBL/GenBank/DDBJ whole genome shotgun (WGS) entry which is preliminary data.</text>
</comment>
<dbReference type="SUPFAM" id="SSF55486">
    <property type="entry name" value="Metalloproteases ('zincins'), catalytic domain"/>
    <property type="match status" value="1"/>
</dbReference>
<sequence length="606" mass="69504">MANESNVKSLPSRNELPVEETWRLEDIFASDEEWEKEYQAVKGLIPSIKDFEGKLAESADTLYKALQVEDQLLERIGKLYTYSHMRYDQDTTNSFYQGLDDRMKNLYSQVGSALAFIVPEILSIDEDKLKGFLNEKQELKLYEHAIEEINLQRPHVLSAEQEALLAEAGEVMDASSNTFGTLNNADLQFPSIKDENGEEVEVTHGRYIRFLESSDRRVRHDAFKAVYKTYGDFKNTFASTLSGNVKKNNFNARVRKYQSARHAALSANNIPESVYDNLVNTVNKNLSLLHRYVKLRKKVLGINELHMYDLYTPLVKDVKMEITYDEAKDIVLKGLAPLGEDYAKVLKEGFENRWVDVHENKGKRSGAYSSGAYGTNPYILLNWQDNVNNLFTLAHEFGHSVHSYYTRKSQPYPYGNYSIFVAEVASTCNEALLNDFLLKTMEDDGKRIYLLNHYLEGFRGTVFRQTMFAEFEHLIHQKAQNNEALTADALTEIYYDLNKKYFGDEIVIDEEIGLEWARIPHFYYNYYVYQYATGFSAATALSKQILEEGESAVKRYINFLSAGSSDYPIEVLKKAGVDMTSAAPIQDALQVFEEKLAELEQLLTEK</sequence>
<dbReference type="InterPro" id="IPR004438">
    <property type="entry name" value="Peptidase_M3B"/>
</dbReference>
<evidence type="ECO:0000256" key="6">
    <source>
        <dbReference type="RuleBase" id="RU368091"/>
    </source>
</evidence>
<protein>
    <recommendedName>
        <fullName evidence="6">Oligopeptidase F</fullName>
        <ecNumber evidence="6">3.4.24.-</ecNumber>
    </recommendedName>
</protein>
<dbReference type="InterPro" id="IPR013647">
    <property type="entry name" value="OligopepF_N_dom"/>
</dbReference>
<dbReference type="RefSeq" id="WP_202653680.1">
    <property type="nucleotide sequence ID" value="NZ_JAESWB010000168.1"/>
</dbReference>
<dbReference type="Gene3D" id="1.20.140.70">
    <property type="entry name" value="Oligopeptidase f, N-terminal domain"/>
    <property type="match status" value="1"/>
</dbReference>
<dbReference type="Proteomes" id="UP000623967">
    <property type="component" value="Unassembled WGS sequence"/>
</dbReference>
<accession>A0ABS1TQ78</accession>
<dbReference type="PANTHER" id="PTHR11804">
    <property type="entry name" value="PROTEASE M3 THIMET OLIGOPEPTIDASE-RELATED"/>
    <property type="match status" value="1"/>
</dbReference>
<organism evidence="9 10">
    <name type="scientific">Neobacillus paridis</name>
    <dbReference type="NCBI Taxonomy" id="2803862"/>
    <lineage>
        <taxon>Bacteria</taxon>
        <taxon>Bacillati</taxon>
        <taxon>Bacillota</taxon>
        <taxon>Bacilli</taxon>
        <taxon>Bacillales</taxon>
        <taxon>Bacillaceae</taxon>
        <taxon>Neobacillus</taxon>
    </lineage>
</organism>
<comment type="function">
    <text evidence="6">Has oligopeptidase activity and degrades a variety of small bioactive peptides.</text>
</comment>
<keyword evidence="4 6" id="KW-0862">Zinc</keyword>
<keyword evidence="10" id="KW-1185">Reference proteome</keyword>
<keyword evidence="5 6" id="KW-0482">Metalloprotease</keyword>
<feature type="domain" description="Oligopeptidase F N-terminal" evidence="8">
    <location>
        <begin position="120"/>
        <end position="189"/>
    </location>
</feature>
<dbReference type="Pfam" id="PF08439">
    <property type="entry name" value="Peptidase_M3_N"/>
    <property type="match status" value="1"/>
</dbReference>
<evidence type="ECO:0000256" key="2">
    <source>
        <dbReference type="ARBA" id="ARBA00022723"/>
    </source>
</evidence>
<dbReference type="Pfam" id="PF01432">
    <property type="entry name" value="Peptidase_M3"/>
    <property type="match status" value="1"/>
</dbReference>
<dbReference type="NCBIfam" id="TIGR00181">
    <property type="entry name" value="pepF"/>
    <property type="match status" value="1"/>
</dbReference>
<dbReference type="InterPro" id="IPR045090">
    <property type="entry name" value="Pept_M3A_M3B"/>
</dbReference>
<evidence type="ECO:0000313" key="9">
    <source>
        <dbReference type="EMBL" id="MBL4952406.1"/>
    </source>
</evidence>
<evidence type="ECO:0000256" key="4">
    <source>
        <dbReference type="ARBA" id="ARBA00022833"/>
    </source>
</evidence>
<reference evidence="9 10" key="1">
    <citation type="submission" date="2021-01" db="EMBL/GenBank/DDBJ databases">
        <title>Genome public.</title>
        <authorList>
            <person name="Liu C."/>
            <person name="Sun Q."/>
        </authorList>
    </citation>
    <scope>NUCLEOTIDE SEQUENCE [LARGE SCALE GENOMIC DNA]</scope>
    <source>
        <strain evidence="9 10">YIM B02564</strain>
    </source>
</reference>
<evidence type="ECO:0000256" key="1">
    <source>
        <dbReference type="ARBA" id="ARBA00022670"/>
    </source>
</evidence>
<dbReference type="InterPro" id="IPR001567">
    <property type="entry name" value="Pept_M3A_M3B_dom"/>
</dbReference>
<keyword evidence="2 6" id="KW-0479">Metal-binding</keyword>
<dbReference type="EMBL" id="JAESWB010000168">
    <property type="protein sequence ID" value="MBL4952406.1"/>
    <property type="molecule type" value="Genomic_DNA"/>
</dbReference>
<dbReference type="PANTHER" id="PTHR11804:SF84">
    <property type="entry name" value="SACCHAROLYSIN"/>
    <property type="match status" value="1"/>
</dbReference>
<comment type="cofactor">
    <cofactor evidence="6">
        <name>Zn(2+)</name>
        <dbReference type="ChEBI" id="CHEBI:29105"/>
    </cofactor>
    <text evidence="6">Binds 1 zinc ion.</text>
</comment>
<feature type="domain" description="Peptidase M3A/M3B catalytic" evidence="7">
    <location>
        <begin position="210"/>
        <end position="590"/>
    </location>
</feature>
<proteinExistence type="inferred from homology"/>
<dbReference type="Gene3D" id="1.10.287.830">
    <property type="entry name" value="putative peptidase helix hairpin domain like"/>
    <property type="match status" value="1"/>
</dbReference>
<evidence type="ECO:0000256" key="3">
    <source>
        <dbReference type="ARBA" id="ARBA00022801"/>
    </source>
</evidence>